<feature type="transmembrane region" description="Helical" evidence="1">
    <location>
        <begin position="34"/>
        <end position="52"/>
    </location>
</feature>
<evidence type="ECO:0000256" key="1">
    <source>
        <dbReference type="SAM" id="Phobius"/>
    </source>
</evidence>
<name>A0A4R3KYA7_9SPHI</name>
<dbReference type="AlphaFoldDB" id="A0A4R3KYA7"/>
<gene>
    <name evidence="2" type="ORF">EDD80_101611</name>
</gene>
<feature type="transmembrane region" description="Helical" evidence="1">
    <location>
        <begin position="7"/>
        <end position="28"/>
    </location>
</feature>
<protein>
    <submittedName>
        <fullName evidence="2">Uncharacterized protein</fullName>
    </submittedName>
</protein>
<comment type="caution">
    <text evidence="2">The sequence shown here is derived from an EMBL/GenBank/DDBJ whole genome shotgun (WGS) entry which is preliminary data.</text>
</comment>
<dbReference type="EMBL" id="SMAD01000001">
    <property type="protein sequence ID" value="TCS90411.1"/>
    <property type="molecule type" value="Genomic_DNA"/>
</dbReference>
<sequence length="60" mass="6874">MKTFLKILSYGGLILTILPPLLVLSGRMELETHYHWTLAGTVLWFATAPFWIDRKKKAEG</sequence>
<keyword evidence="1" id="KW-0812">Transmembrane</keyword>
<evidence type="ECO:0000313" key="2">
    <source>
        <dbReference type="EMBL" id="TCS90411.1"/>
    </source>
</evidence>
<proteinExistence type="predicted"/>
<keyword evidence="3" id="KW-1185">Reference proteome</keyword>
<keyword evidence="1" id="KW-0472">Membrane</keyword>
<evidence type="ECO:0000313" key="3">
    <source>
        <dbReference type="Proteomes" id="UP000295807"/>
    </source>
</evidence>
<dbReference type="Proteomes" id="UP000295807">
    <property type="component" value="Unassembled WGS sequence"/>
</dbReference>
<reference evidence="2 3" key="1">
    <citation type="submission" date="2019-03" db="EMBL/GenBank/DDBJ databases">
        <title>Genomic Encyclopedia of Type Strains, Phase IV (KMG-IV): sequencing the most valuable type-strain genomes for metagenomic binning, comparative biology and taxonomic classification.</title>
        <authorList>
            <person name="Goeker M."/>
        </authorList>
    </citation>
    <scope>NUCLEOTIDE SEQUENCE [LARGE SCALE GENOMIC DNA]</scope>
    <source>
        <strain evidence="2 3">DSM 21100</strain>
    </source>
</reference>
<dbReference type="RefSeq" id="WP_192901585.1">
    <property type="nucleotide sequence ID" value="NZ_CP042432.1"/>
</dbReference>
<accession>A0A4R3KYA7</accession>
<keyword evidence="1" id="KW-1133">Transmembrane helix</keyword>
<organism evidence="2 3">
    <name type="scientific">Anseongella ginsenosidimutans</name>
    <dbReference type="NCBI Taxonomy" id="496056"/>
    <lineage>
        <taxon>Bacteria</taxon>
        <taxon>Pseudomonadati</taxon>
        <taxon>Bacteroidota</taxon>
        <taxon>Sphingobacteriia</taxon>
        <taxon>Sphingobacteriales</taxon>
        <taxon>Sphingobacteriaceae</taxon>
        <taxon>Anseongella</taxon>
    </lineage>
</organism>